<dbReference type="InterPro" id="IPR054722">
    <property type="entry name" value="PolX-like_BBD"/>
</dbReference>
<keyword evidence="1" id="KW-0645">Protease</keyword>
<evidence type="ECO:0000256" key="1">
    <source>
        <dbReference type="ARBA" id="ARBA00022670"/>
    </source>
</evidence>
<organism evidence="3 4">
    <name type="scientific">Mucuna pruriens</name>
    <name type="common">Velvet bean</name>
    <name type="synonym">Dolichos pruriens</name>
    <dbReference type="NCBI Taxonomy" id="157652"/>
    <lineage>
        <taxon>Eukaryota</taxon>
        <taxon>Viridiplantae</taxon>
        <taxon>Streptophyta</taxon>
        <taxon>Embryophyta</taxon>
        <taxon>Tracheophyta</taxon>
        <taxon>Spermatophyta</taxon>
        <taxon>Magnoliopsida</taxon>
        <taxon>eudicotyledons</taxon>
        <taxon>Gunneridae</taxon>
        <taxon>Pentapetalae</taxon>
        <taxon>rosids</taxon>
        <taxon>fabids</taxon>
        <taxon>Fabales</taxon>
        <taxon>Fabaceae</taxon>
        <taxon>Papilionoideae</taxon>
        <taxon>50 kb inversion clade</taxon>
        <taxon>NPAAA clade</taxon>
        <taxon>indigoferoid/millettioid clade</taxon>
        <taxon>Phaseoleae</taxon>
        <taxon>Mucuna</taxon>
    </lineage>
</organism>
<evidence type="ECO:0000313" key="3">
    <source>
        <dbReference type="EMBL" id="RDX64955.1"/>
    </source>
</evidence>
<dbReference type="GO" id="GO:0006508">
    <property type="term" value="P:proteolysis"/>
    <property type="evidence" value="ECO:0007669"/>
    <property type="project" value="UniProtKB-KW"/>
</dbReference>
<keyword evidence="1" id="KW-0378">Hydrolase</keyword>
<sequence>MTKGSVLNEEMRRNKVLHHGLRCLSLKIGGEIRKRNKKEEEKRVEVNPSPDIRMWSVITAQSRAYTKTLFLVNKGKKGKSKEKDHDDDDDDRVTTAIGDDFVILQEFESINLVLDESMWIIDSGVALHVTPRNEFFTSYTSSDFGVLKMGNDGDGVCDVCLQTNMKVQLWLRGVKHARDVRFNLIYVHMLDDGGYDNHFGYGKWKLTKGYASKIEECRVGKTRVSFKKHPPSRNLELLELVHYDIYGPLKGKSFSGALYFVTFIDDCSKKLWVYALKTKDQALVERQSSKKMKCINSDNGGEYCGPFDVYYKQQGIRHEKTPPKMPQLNDLVERMNMTLI</sequence>
<name>A0A371EFX7_MUCPR</name>
<dbReference type="AlphaFoldDB" id="A0A371EFX7"/>
<dbReference type="InterPro" id="IPR036397">
    <property type="entry name" value="RNaseH_sf"/>
</dbReference>
<dbReference type="SUPFAM" id="SSF53098">
    <property type="entry name" value="Ribonuclease H-like"/>
    <property type="match status" value="1"/>
</dbReference>
<dbReference type="PROSITE" id="PS50994">
    <property type="entry name" value="INTEGRASE"/>
    <property type="match status" value="1"/>
</dbReference>
<dbReference type="InterPro" id="IPR001584">
    <property type="entry name" value="Integrase_cat-core"/>
</dbReference>
<dbReference type="Proteomes" id="UP000257109">
    <property type="component" value="Unassembled WGS sequence"/>
</dbReference>
<dbReference type="GO" id="GO:0008233">
    <property type="term" value="F:peptidase activity"/>
    <property type="evidence" value="ECO:0007669"/>
    <property type="project" value="UniProtKB-KW"/>
</dbReference>
<reference evidence="3" key="1">
    <citation type="submission" date="2018-05" db="EMBL/GenBank/DDBJ databases">
        <title>Draft genome of Mucuna pruriens seed.</title>
        <authorList>
            <person name="Nnadi N.E."/>
            <person name="Vos R."/>
            <person name="Hasami M.H."/>
            <person name="Devisetty U.K."/>
            <person name="Aguiy J.C."/>
        </authorList>
    </citation>
    <scope>NUCLEOTIDE SEQUENCE [LARGE SCALE GENOMIC DNA]</scope>
    <source>
        <strain evidence="3">JCA_2017</strain>
    </source>
</reference>
<protein>
    <recommendedName>
        <fullName evidence="2">Integrase catalytic domain-containing protein</fullName>
    </recommendedName>
</protein>
<gene>
    <name evidence="3" type="ORF">CR513_56423</name>
</gene>
<comment type="caution">
    <text evidence="3">The sequence shown here is derived from an EMBL/GenBank/DDBJ whole genome shotgun (WGS) entry which is preliminary data.</text>
</comment>
<feature type="non-terminal residue" evidence="3">
    <location>
        <position position="1"/>
    </location>
</feature>
<dbReference type="PANTHER" id="PTHR42648:SF28">
    <property type="entry name" value="TRANSPOSON-ENCODED PROTEIN WITH RIBONUCLEASE H-LIKE AND RETROVIRUS ZINC FINGER-LIKE DOMAINS"/>
    <property type="match status" value="1"/>
</dbReference>
<feature type="domain" description="Integrase catalytic" evidence="2">
    <location>
        <begin position="227"/>
        <end position="340"/>
    </location>
</feature>
<dbReference type="InterPro" id="IPR039537">
    <property type="entry name" value="Retrotran_Ty1/copia-like"/>
</dbReference>
<evidence type="ECO:0000313" key="4">
    <source>
        <dbReference type="Proteomes" id="UP000257109"/>
    </source>
</evidence>
<dbReference type="Gene3D" id="3.30.420.10">
    <property type="entry name" value="Ribonuclease H-like superfamily/Ribonuclease H"/>
    <property type="match status" value="1"/>
</dbReference>
<dbReference type="STRING" id="157652.A0A371EFX7"/>
<dbReference type="GO" id="GO:0003676">
    <property type="term" value="F:nucleic acid binding"/>
    <property type="evidence" value="ECO:0007669"/>
    <property type="project" value="InterPro"/>
</dbReference>
<dbReference type="Pfam" id="PF22936">
    <property type="entry name" value="Pol_BBD"/>
    <property type="match status" value="1"/>
</dbReference>
<dbReference type="InterPro" id="IPR012337">
    <property type="entry name" value="RNaseH-like_sf"/>
</dbReference>
<evidence type="ECO:0000259" key="2">
    <source>
        <dbReference type="PROSITE" id="PS50994"/>
    </source>
</evidence>
<dbReference type="EMBL" id="QJKJ01014138">
    <property type="protein sequence ID" value="RDX64955.1"/>
    <property type="molecule type" value="Genomic_DNA"/>
</dbReference>
<keyword evidence="4" id="KW-1185">Reference proteome</keyword>
<proteinExistence type="predicted"/>
<dbReference type="PANTHER" id="PTHR42648">
    <property type="entry name" value="TRANSPOSASE, PUTATIVE-RELATED"/>
    <property type="match status" value="1"/>
</dbReference>
<dbReference type="GO" id="GO:0015074">
    <property type="term" value="P:DNA integration"/>
    <property type="evidence" value="ECO:0007669"/>
    <property type="project" value="InterPro"/>
</dbReference>
<accession>A0A371EFX7</accession>